<proteinExistence type="predicted"/>
<evidence type="ECO:0000313" key="3">
    <source>
        <dbReference type="Proteomes" id="UP000470875"/>
    </source>
</evidence>
<protein>
    <submittedName>
        <fullName evidence="2">GNAT family N-acetyltransferase</fullName>
    </submittedName>
</protein>
<dbReference type="GO" id="GO:0016747">
    <property type="term" value="F:acyltransferase activity, transferring groups other than amino-acyl groups"/>
    <property type="evidence" value="ECO:0007669"/>
    <property type="project" value="InterPro"/>
</dbReference>
<comment type="caution">
    <text evidence="2">The sequence shown here is derived from an EMBL/GenBank/DDBJ whole genome shotgun (WGS) entry which is preliminary data.</text>
</comment>
<dbReference type="InterPro" id="IPR016181">
    <property type="entry name" value="Acyl_CoA_acyltransferase"/>
</dbReference>
<sequence>MAKLKHPPPYPPTKPVIRLDLYGPWYAFPSWDLHVECTTVLGDNLYTPLQMQWWLGTSYMWAVRRAEARTVVVEQNKQLIGFIDVDDTGFIDKIYVKPEMTRKRIGTLLLGWATRETIYCHCREIATVASPLARPFFEANGFTIEKTMRRNINGARITSYLMVKSLVAKNVEVYERLPAMVPEFELEVAVRPKQRAKFMDRRWRGYHR</sequence>
<dbReference type="Proteomes" id="UP000470875">
    <property type="component" value="Unassembled WGS sequence"/>
</dbReference>
<evidence type="ECO:0000259" key="1">
    <source>
        <dbReference type="PROSITE" id="PS51186"/>
    </source>
</evidence>
<organism evidence="2 3">
    <name type="scientific">Scrofimicrobium canadense</name>
    <dbReference type="NCBI Taxonomy" id="2652290"/>
    <lineage>
        <taxon>Bacteria</taxon>
        <taxon>Bacillati</taxon>
        <taxon>Actinomycetota</taxon>
        <taxon>Actinomycetes</taxon>
        <taxon>Actinomycetales</taxon>
        <taxon>Actinomycetaceae</taxon>
        <taxon>Scrofimicrobium</taxon>
    </lineage>
</organism>
<dbReference type="CDD" id="cd04301">
    <property type="entry name" value="NAT_SF"/>
    <property type="match status" value="1"/>
</dbReference>
<dbReference type="PROSITE" id="PS51186">
    <property type="entry name" value="GNAT"/>
    <property type="match status" value="1"/>
</dbReference>
<dbReference type="Pfam" id="PF13673">
    <property type="entry name" value="Acetyltransf_10"/>
    <property type="match status" value="1"/>
</dbReference>
<dbReference type="PANTHER" id="PTHR43451:SF1">
    <property type="entry name" value="ACETYLTRANSFERASE"/>
    <property type="match status" value="1"/>
</dbReference>
<dbReference type="InterPro" id="IPR000182">
    <property type="entry name" value="GNAT_dom"/>
</dbReference>
<evidence type="ECO:0000313" key="2">
    <source>
        <dbReference type="EMBL" id="MSS83440.1"/>
    </source>
</evidence>
<feature type="domain" description="N-acetyltransferase" evidence="1">
    <location>
        <begin position="17"/>
        <end position="167"/>
    </location>
</feature>
<keyword evidence="2" id="KW-0808">Transferase</keyword>
<keyword evidence="3" id="KW-1185">Reference proteome</keyword>
<dbReference type="PANTHER" id="PTHR43451">
    <property type="entry name" value="ACETYLTRANSFERASE (GNAT) FAMILY PROTEIN"/>
    <property type="match status" value="1"/>
</dbReference>
<dbReference type="SUPFAM" id="SSF55729">
    <property type="entry name" value="Acyl-CoA N-acyltransferases (Nat)"/>
    <property type="match status" value="1"/>
</dbReference>
<name>A0A6N7VR53_9ACTO</name>
<accession>A0A6N7VR53</accession>
<gene>
    <name evidence="2" type="ORF">FYJ24_01400</name>
</gene>
<dbReference type="AlphaFoldDB" id="A0A6N7VR53"/>
<dbReference type="Gene3D" id="3.40.630.30">
    <property type="match status" value="1"/>
</dbReference>
<dbReference type="RefSeq" id="WP_154542836.1">
    <property type="nucleotide sequence ID" value="NZ_VULO01000001.1"/>
</dbReference>
<dbReference type="EMBL" id="VULO01000001">
    <property type="protein sequence ID" value="MSS83440.1"/>
    <property type="molecule type" value="Genomic_DNA"/>
</dbReference>
<dbReference type="InterPro" id="IPR052564">
    <property type="entry name" value="N-acetyltrans/Recomb-assoc"/>
</dbReference>
<reference evidence="2 3" key="1">
    <citation type="submission" date="2019-08" db="EMBL/GenBank/DDBJ databases">
        <title>In-depth cultivation of the pig gut microbiome towards novel bacterial diversity and tailored functional studies.</title>
        <authorList>
            <person name="Wylensek D."/>
            <person name="Hitch T.C.A."/>
            <person name="Clavel T."/>
        </authorList>
    </citation>
    <scope>NUCLEOTIDE SEQUENCE [LARGE SCALE GENOMIC DNA]</scope>
    <source>
        <strain evidence="2 3">WB03_NA08</strain>
    </source>
</reference>